<feature type="compositionally biased region" description="Basic residues" evidence="2">
    <location>
        <begin position="11"/>
        <end position="21"/>
    </location>
</feature>
<dbReference type="VEuPathDB" id="VectorBase:CSON013795"/>
<dbReference type="Pfam" id="PF07985">
    <property type="entry name" value="SRR1"/>
    <property type="match status" value="1"/>
</dbReference>
<dbReference type="GO" id="GO:0005634">
    <property type="term" value="C:nucleus"/>
    <property type="evidence" value="ECO:0007669"/>
    <property type="project" value="TreeGrafter"/>
</dbReference>
<organism evidence="5">
    <name type="scientific">Culicoides sonorensis</name>
    <name type="common">Biting midge</name>
    <dbReference type="NCBI Taxonomy" id="179676"/>
    <lineage>
        <taxon>Eukaryota</taxon>
        <taxon>Metazoa</taxon>
        <taxon>Ecdysozoa</taxon>
        <taxon>Arthropoda</taxon>
        <taxon>Hexapoda</taxon>
        <taxon>Insecta</taxon>
        <taxon>Pterygota</taxon>
        <taxon>Neoptera</taxon>
        <taxon>Endopterygota</taxon>
        <taxon>Diptera</taxon>
        <taxon>Nematocera</taxon>
        <taxon>Chironomoidea</taxon>
        <taxon>Ceratopogonidae</taxon>
        <taxon>Ceratopogoninae</taxon>
        <taxon>Culicoides</taxon>
        <taxon>Monoculicoides</taxon>
    </lineage>
</organism>
<evidence type="ECO:0000256" key="2">
    <source>
        <dbReference type="SAM" id="MobiDB-lite"/>
    </source>
</evidence>
<proteinExistence type="inferred from homology"/>
<dbReference type="GO" id="GO:0005737">
    <property type="term" value="C:cytoplasm"/>
    <property type="evidence" value="ECO:0007669"/>
    <property type="project" value="TreeGrafter"/>
</dbReference>
<reference evidence="5" key="2">
    <citation type="submission" date="2018-07" db="EMBL/GenBank/DDBJ databases">
        <authorList>
            <person name="Quirk P.G."/>
            <person name="Krulwich T.A."/>
        </authorList>
    </citation>
    <scope>NUCLEOTIDE SEQUENCE</scope>
</reference>
<dbReference type="InterPro" id="IPR012942">
    <property type="entry name" value="SRR1-like"/>
</dbReference>
<dbReference type="EMBL" id="UFQS01000716">
    <property type="protein sequence ID" value="SSX06372.1"/>
    <property type="molecule type" value="Genomic_DNA"/>
</dbReference>
<evidence type="ECO:0000259" key="3">
    <source>
        <dbReference type="Pfam" id="PF07985"/>
    </source>
</evidence>
<accession>A0A336M8X1</accession>
<evidence type="ECO:0000313" key="4">
    <source>
        <dbReference type="EMBL" id="SSX06372.1"/>
    </source>
</evidence>
<evidence type="ECO:0000256" key="1">
    <source>
        <dbReference type="ARBA" id="ARBA00009856"/>
    </source>
</evidence>
<evidence type="ECO:0000313" key="5">
    <source>
        <dbReference type="EMBL" id="SSX26726.1"/>
    </source>
</evidence>
<reference evidence="4" key="1">
    <citation type="submission" date="2018-04" db="EMBL/GenBank/DDBJ databases">
        <authorList>
            <person name="Go L.Y."/>
            <person name="Mitchell J.A."/>
        </authorList>
    </citation>
    <scope>NUCLEOTIDE SEQUENCE</scope>
    <source>
        <tissue evidence="4">Whole organism</tissue>
    </source>
</reference>
<dbReference type="InterPro" id="IPR040044">
    <property type="entry name" value="SRR1L"/>
</dbReference>
<dbReference type="PANTHER" id="PTHR28626:SF3">
    <property type="entry name" value="SRR1-LIKE PROTEIN"/>
    <property type="match status" value="1"/>
</dbReference>
<dbReference type="PANTHER" id="PTHR28626">
    <property type="entry name" value="SRR1-LIKE PROTEIN"/>
    <property type="match status" value="1"/>
</dbReference>
<comment type="similarity">
    <text evidence="1">Belongs to the SRR1 family.</text>
</comment>
<dbReference type="AlphaFoldDB" id="A0A336M8X1"/>
<feature type="domain" description="SRR1-like" evidence="3">
    <location>
        <begin position="84"/>
        <end position="209"/>
    </location>
</feature>
<protein>
    <submittedName>
        <fullName evidence="5">CSON013795 protein</fullName>
    </submittedName>
</protein>
<gene>
    <name evidence="5" type="primary">CSON013795</name>
</gene>
<sequence>MKNDETFTLVTHKKTRGRKSLGNKDNKLQPVRTFPFTERNSCQSTSTDKNKTLKLVQESVHEIKSSQLWKKLESILKENKKLTDPEIQRELICFGLGSLSSYISRNQLGLGLLIAQQFNIRISKYSDPCFTPQDIEVLLELGNQVVSENLEGKYLCNCNYVTVFYLPHCPKQLVNNLLWCNWNPEILENVILITNSFETIIERNPLRHLEQMKFSYRNTNIHPISLTIYLYRKQIQTCGYKEKLLHTIKTN</sequence>
<feature type="region of interest" description="Disordered" evidence="2">
    <location>
        <begin position="1"/>
        <end position="24"/>
    </location>
</feature>
<dbReference type="EMBL" id="UFQT01000716">
    <property type="protein sequence ID" value="SSX26726.1"/>
    <property type="molecule type" value="Genomic_DNA"/>
</dbReference>
<name>A0A336M8X1_CULSO</name>